<dbReference type="AlphaFoldDB" id="A0AAV4JUK5"/>
<proteinExistence type="predicted"/>
<reference evidence="2 3" key="1">
    <citation type="journal article" date="2021" name="Elife">
        <title>Chloroplast acquisition without the gene transfer in kleptoplastic sea slugs, Plakobranchus ocellatus.</title>
        <authorList>
            <person name="Maeda T."/>
            <person name="Takahashi S."/>
            <person name="Yoshida T."/>
            <person name="Shimamura S."/>
            <person name="Takaki Y."/>
            <person name="Nagai Y."/>
            <person name="Toyoda A."/>
            <person name="Suzuki Y."/>
            <person name="Arimoto A."/>
            <person name="Ishii H."/>
            <person name="Satoh N."/>
            <person name="Nishiyama T."/>
            <person name="Hasebe M."/>
            <person name="Maruyama T."/>
            <person name="Minagawa J."/>
            <person name="Obokata J."/>
            <person name="Shigenobu S."/>
        </authorList>
    </citation>
    <scope>NUCLEOTIDE SEQUENCE [LARGE SCALE GENOMIC DNA]</scope>
</reference>
<feature type="compositionally biased region" description="Basic and acidic residues" evidence="1">
    <location>
        <begin position="28"/>
        <end position="53"/>
    </location>
</feature>
<gene>
    <name evidence="2" type="ORF">ElyMa_007007200</name>
</gene>
<keyword evidence="3" id="KW-1185">Reference proteome</keyword>
<evidence type="ECO:0000256" key="1">
    <source>
        <dbReference type="SAM" id="MobiDB-lite"/>
    </source>
</evidence>
<protein>
    <submittedName>
        <fullName evidence="2">Uncharacterized protein</fullName>
    </submittedName>
</protein>
<comment type="caution">
    <text evidence="2">The sequence shown here is derived from an EMBL/GenBank/DDBJ whole genome shotgun (WGS) entry which is preliminary data.</text>
</comment>
<sequence length="176" mass="20558">MTKPWISQESWTRIHERKEIHKKLIGTKSERLKQRHRGDYKQKDKDVKKQLKQDKKNWLEAKAKEAEEAARNQRSKTLYSIVKTLTNERPRQSAAIKGKENNIITNSEGSRKRWKEHFNEILNRNEPVNPVIEEEAPVEEIDSISTDSPTLEEISKALKSLKYGKAARVDSIQTEL</sequence>
<dbReference type="Proteomes" id="UP000762676">
    <property type="component" value="Unassembled WGS sequence"/>
</dbReference>
<evidence type="ECO:0000313" key="2">
    <source>
        <dbReference type="EMBL" id="GFS24597.1"/>
    </source>
</evidence>
<evidence type="ECO:0000313" key="3">
    <source>
        <dbReference type="Proteomes" id="UP000762676"/>
    </source>
</evidence>
<name>A0AAV4JUK5_9GAST</name>
<dbReference type="EMBL" id="BMAT01014001">
    <property type="protein sequence ID" value="GFS24597.1"/>
    <property type="molecule type" value="Genomic_DNA"/>
</dbReference>
<organism evidence="2 3">
    <name type="scientific">Elysia marginata</name>
    <dbReference type="NCBI Taxonomy" id="1093978"/>
    <lineage>
        <taxon>Eukaryota</taxon>
        <taxon>Metazoa</taxon>
        <taxon>Spiralia</taxon>
        <taxon>Lophotrochozoa</taxon>
        <taxon>Mollusca</taxon>
        <taxon>Gastropoda</taxon>
        <taxon>Heterobranchia</taxon>
        <taxon>Euthyneura</taxon>
        <taxon>Panpulmonata</taxon>
        <taxon>Sacoglossa</taxon>
        <taxon>Placobranchoidea</taxon>
        <taxon>Plakobranchidae</taxon>
        <taxon>Elysia</taxon>
    </lineage>
</organism>
<feature type="region of interest" description="Disordered" evidence="1">
    <location>
        <begin position="22"/>
        <end position="53"/>
    </location>
</feature>
<accession>A0AAV4JUK5</accession>